<dbReference type="PANTHER" id="PTHR38420">
    <property type="entry name" value="AP-4-A PHOSPHORYLASE II"/>
    <property type="match status" value="1"/>
</dbReference>
<evidence type="ECO:0000313" key="5">
    <source>
        <dbReference type="EMBL" id="ODQ59467.1"/>
    </source>
</evidence>
<name>A0A1E3P3K9_WICAA</name>
<dbReference type="InterPro" id="IPR009163">
    <property type="entry name" value="Ap4A_phos1/2"/>
</dbReference>
<evidence type="ECO:0000256" key="1">
    <source>
        <dbReference type="PIRSR" id="PIRSR000846-1"/>
    </source>
</evidence>
<dbReference type="GeneID" id="30199184"/>
<feature type="compositionally biased region" description="Basic and acidic residues" evidence="2">
    <location>
        <begin position="56"/>
        <end position="68"/>
    </location>
</feature>
<reference evidence="5 6" key="1">
    <citation type="journal article" date="2016" name="Proc. Natl. Acad. Sci. U.S.A.">
        <title>Comparative genomics of biotechnologically important yeasts.</title>
        <authorList>
            <person name="Riley R."/>
            <person name="Haridas S."/>
            <person name="Wolfe K.H."/>
            <person name="Lopes M.R."/>
            <person name="Hittinger C.T."/>
            <person name="Goeker M."/>
            <person name="Salamov A.A."/>
            <person name="Wisecaver J.H."/>
            <person name="Long T.M."/>
            <person name="Calvey C.H."/>
            <person name="Aerts A.L."/>
            <person name="Barry K.W."/>
            <person name="Choi C."/>
            <person name="Clum A."/>
            <person name="Coughlan A.Y."/>
            <person name="Deshpande S."/>
            <person name="Douglass A.P."/>
            <person name="Hanson S.J."/>
            <person name="Klenk H.-P."/>
            <person name="LaButti K.M."/>
            <person name="Lapidus A."/>
            <person name="Lindquist E.A."/>
            <person name="Lipzen A.M."/>
            <person name="Meier-Kolthoff J.P."/>
            <person name="Ohm R.A."/>
            <person name="Otillar R.P."/>
            <person name="Pangilinan J.L."/>
            <person name="Peng Y."/>
            <person name="Rokas A."/>
            <person name="Rosa C.A."/>
            <person name="Scheuner C."/>
            <person name="Sibirny A.A."/>
            <person name="Slot J.C."/>
            <person name="Stielow J.B."/>
            <person name="Sun H."/>
            <person name="Kurtzman C.P."/>
            <person name="Blackwell M."/>
            <person name="Grigoriev I.V."/>
            <person name="Jeffries T.W."/>
        </authorList>
    </citation>
    <scope>NUCLEOTIDE SEQUENCE [LARGE SCALE GENOMIC DNA]</scope>
    <source>
        <strain evidence="6">ATCC 58044 / CBS 1984 / NCYC 433 / NRRL Y-366-8</strain>
    </source>
</reference>
<dbReference type="OrthoDB" id="10267950at2759"/>
<dbReference type="Gene3D" id="3.30.428.70">
    <property type="match status" value="1"/>
</dbReference>
<sequence length="319" mass="35931">MSKYDLPENFSQLVDETYQNALKSGEVVFQDSTNEYLEEDDVPFVITHAPGLSKKPTQEKAPEQDARPEGFNPFANPEPTMTVISDYANGQFNILLNKYPIVHNHLLLTTKEFKSQNSPLSPPELIASLKILESLEKASTKNEKFFGFYNCGENSGASQPHKHIQFLKFPENFQPFPNGLVSNEDPFIATSLKEPLQSKNVPFAHFVLPLEKDAAKLYDEDYLAMAFSSLLQRTLTILRDSEKPTAYNVVFTRKWILVAPRSNAYYKDVLGLNSAGFVGLILAKNEELLELIKKDGALNVLKAVGFPNTSDQPTDEYHY</sequence>
<dbReference type="PANTHER" id="PTHR38420:SF1">
    <property type="entry name" value="PUTATIVE (AFU_ORTHOLOGUE AFUA_5G14690)-RELATED"/>
    <property type="match status" value="1"/>
</dbReference>
<dbReference type="RefSeq" id="XP_019038674.1">
    <property type="nucleotide sequence ID" value="XM_019181938.1"/>
</dbReference>
<dbReference type="InterPro" id="IPR043171">
    <property type="entry name" value="Ap4A_phos1/2-like"/>
</dbReference>
<feature type="region of interest" description="Disordered" evidence="2">
    <location>
        <begin position="48"/>
        <end position="76"/>
    </location>
</feature>
<evidence type="ECO:0000259" key="4">
    <source>
        <dbReference type="Pfam" id="PF19327"/>
    </source>
</evidence>
<dbReference type="EMBL" id="KV454211">
    <property type="protein sequence ID" value="ODQ59467.1"/>
    <property type="molecule type" value="Genomic_DNA"/>
</dbReference>
<feature type="active site" description="Nucleophile" evidence="1">
    <location>
        <position position="163"/>
    </location>
</feature>
<dbReference type="Proteomes" id="UP000094112">
    <property type="component" value="Unassembled WGS sequence"/>
</dbReference>
<dbReference type="InterPro" id="IPR019200">
    <property type="entry name" value="ATP_adenylylTrfase_C"/>
</dbReference>
<dbReference type="GO" id="GO:0009117">
    <property type="term" value="P:nucleotide metabolic process"/>
    <property type="evidence" value="ECO:0007669"/>
    <property type="project" value="InterPro"/>
</dbReference>
<evidence type="ECO:0000259" key="3">
    <source>
        <dbReference type="Pfam" id="PF09830"/>
    </source>
</evidence>
<keyword evidence="6" id="KW-1185">Reference proteome</keyword>
<gene>
    <name evidence="5" type="ORF">WICANDRAFT_32269</name>
</gene>
<dbReference type="AlphaFoldDB" id="A0A1E3P3K9"/>
<protein>
    <submittedName>
        <fullName evidence="5">Uncharacterized protein</fullName>
    </submittedName>
</protein>
<dbReference type="InterPro" id="IPR036265">
    <property type="entry name" value="HIT-like_sf"/>
</dbReference>
<dbReference type="GO" id="GO:0005524">
    <property type="term" value="F:ATP binding"/>
    <property type="evidence" value="ECO:0007669"/>
    <property type="project" value="InterPro"/>
</dbReference>
<accession>A0A1E3P3K9</accession>
<evidence type="ECO:0000256" key="2">
    <source>
        <dbReference type="SAM" id="MobiDB-lite"/>
    </source>
</evidence>
<dbReference type="GO" id="GO:0003877">
    <property type="term" value="F:ATP:ADP adenylyltransferase activity"/>
    <property type="evidence" value="ECO:0007669"/>
    <property type="project" value="InterPro"/>
</dbReference>
<organism evidence="5 6">
    <name type="scientific">Wickerhamomyces anomalus (strain ATCC 58044 / CBS 1984 / NCYC 433 / NRRL Y-366-8)</name>
    <name type="common">Yeast</name>
    <name type="synonym">Hansenula anomala</name>
    <dbReference type="NCBI Taxonomy" id="683960"/>
    <lineage>
        <taxon>Eukaryota</taxon>
        <taxon>Fungi</taxon>
        <taxon>Dikarya</taxon>
        <taxon>Ascomycota</taxon>
        <taxon>Saccharomycotina</taxon>
        <taxon>Saccharomycetes</taxon>
        <taxon>Phaffomycetales</taxon>
        <taxon>Wickerhamomycetaceae</taxon>
        <taxon>Wickerhamomyces</taxon>
    </lineage>
</organism>
<dbReference type="Pfam" id="PF19327">
    <property type="entry name" value="Ap4A_phos_N"/>
    <property type="match status" value="1"/>
</dbReference>
<proteinExistence type="predicted"/>
<evidence type="ECO:0000313" key="6">
    <source>
        <dbReference type="Proteomes" id="UP000094112"/>
    </source>
</evidence>
<feature type="domain" description="ATP adenylyltransferase C-terminal" evidence="3">
    <location>
        <begin position="199"/>
        <end position="307"/>
    </location>
</feature>
<dbReference type="STRING" id="683960.A0A1E3P3K9"/>
<feature type="domain" description="Ap4A phosphorylase 1/2 N-terminal" evidence="4">
    <location>
        <begin position="7"/>
        <end position="171"/>
    </location>
</feature>
<dbReference type="SUPFAM" id="SSF54197">
    <property type="entry name" value="HIT-like"/>
    <property type="match status" value="1"/>
</dbReference>
<dbReference type="Pfam" id="PF09830">
    <property type="entry name" value="ATP_transf"/>
    <property type="match status" value="1"/>
</dbReference>
<dbReference type="InterPro" id="IPR045759">
    <property type="entry name" value="Ap4A_phos1/2_N"/>
</dbReference>
<dbReference type="PIRSF" id="PIRSF000846">
    <property type="entry name" value="ATP_adenylyltr"/>
    <property type="match status" value="1"/>
</dbReference>